<reference evidence="4" key="1">
    <citation type="submission" date="2019-09" db="EMBL/GenBank/DDBJ databases">
        <title>Draft genome information of white flower Hibiscus syriacus.</title>
        <authorList>
            <person name="Kim Y.-M."/>
        </authorList>
    </citation>
    <scope>NUCLEOTIDE SEQUENCE [LARGE SCALE GENOMIC DNA]</scope>
    <source>
        <strain evidence="4">YM2019G1</strain>
    </source>
</reference>
<dbReference type="InterPro" id="IPR049332">
    <property type="entry name" value="Fpg-like_C"/>
</dbReference>
<feature type="chain" id="PRO_5025575980" description="Formamidopyrimidine-DNA glycosylase-like C-terminal domain-containing protein" evidence="2">
    <location>
        <begin position="22"/>
        <end position="185"/>
    </location>
</feature>
<dbReference type="PROSITE" id="PS51257">
    <property type="entry name" value="PROKAR_LIPOPROTEIN"/>
    <property type="match status" value="1"/>
</dbReference>
<protein>
    <recommendedName>
        <fullName evidence="3">Formamidopyrimidine-DNA glycosylase-like C-terminal domain-containing protein</fullName>
    </recommendedName>
</protein>
<keyword evidence="5" id="KW-1185">Reference proteome</keyword>
<dbReference type="Proteomes" id="UP000436088">
    <property type="component" value="Unassembled WGS sequence"/>
</dbReference>
<dbReference type="AlphaFoldDB" id="A0A6A2ZY52"/>
<name>A0A6A2ZY52_HIBSY</name>
<proteinExistence type="predicted"/>
<feature type="signal peptide" evidence="2">
    <location>
        <begin position="1"/>
        <end position="21"/>
    </location>
</feature>
<evidence type="ECO:0000313" key="5">
    <source>
        <dbReference type="Proteomes" id="UP000436088"/>
    </source>
</evidence>
<evidence type="ECO:0000313" key="4">
    <source>
        <dbReference type="EMBL" id="KAE8696139.1"/>
    </source>
</evidence>
<organism evidence="4 5">
    <name type="scientific">Hibiscus syriacus</name>
    <name type="common">Rose of Sharon</name>
    <dbReference type="NCBI Taxonomy" id="106335"/>
    <lineage>
        <taxon>Eukaryota</taxon>
        <taxon>Viridiplantae</taxon>
        <taxon>Streptophyta</taxon>
        <taxon>Embryophyta</taxon>
        <taxon>Tracheophyta</taxon>
        <taxon>Spermatophyta</taxon>
        <taxon>Magnoliopsida</taxon>
        <taxon>eudicotyledons</taxon>
        <taxon>Gunneridae</taxon>
        <taxon>Pentapetalae</taxon>
        <taxon>rosids</taxon>
        <taxon>malvids</taxon>
        <taxon>Malvales</taxon>
        <taxon>Malvaceae</taxon>
        <taxon>Malvoideae</taxon>
        <taxon>Hibiscus</taxon>
    </lineage>
</organism>
<gene>
    <name evidence="4" type="ORF">F3Y22_tig00110676pilonHSYRG00104</name>
</gene>
<feature type="compositionally biased region" description="Basic residues" evidence="1">
    <location>
        <begin position="99"/>
        <end position="112"/>
    </location>
</feature>
<evidence type="ECO:0000256" key="1">
    <source>
        <dbReference type="SAM" id="MobiDB-lite"/>
    </source>
</evidence>
<dbReference type="Pfam" id="PF21218">
    <property type="entry name" value="Fpg-like_C"/>
    <property type="match status" value="1"/>
</dbReference>
<accession>A0A6A2ZY52</accession>
<feature type="region of interest" description="Disordered" evidence="1">
    <location>
        <begin position="94"/>
        <end position="185"/>
    </location>
</feature>
<feature type="compositionally biased region" description="Basic residues" evidence="1">
    <location>
        <begin position="153"/>
        <end position="167"/>
    </location>
</feature>
<dbReference type="EMBL" id="VEPZ02001069">
    <property type="protein sequence ID" value="KAE8696139.1"/>
    <property type="molecule type" value="Genomic_DNA"/>
</dbReference>
<evidence type="ECO:0000259" key="3">
    <source>
        <dbReference type="Pfam" id="PF21218"/>
    </source>
</evidence>
<feature type="domain" description="Formamidopyrimidine-DNA glycosylase-like C-terminal" evidence="3">
    <location>
        <begin position="41"/>
        <end position="62"/>
    </location>
</feature>
<keyword evidence="2" id="KW-0732">Signal</keyword>
<sequence length="185" mass="20115">MLSKSTMTAAVFLLIGCFIFGGVIETAVEVGTDSNQFPSNWIFHSREKKPGKAFADGLAPEFYVSSSIIYYLLSLDKLTSAYLPEFLKLSGTSASKAAGKPRKQALKRKRGKAKDNDEDEEEEGAGNEPTMVKTKDDSVSGEDDQYPKEKAGKVKNRASNKRAKAAKTSKQAVGSQNGKKPKRAK</sequence>
<feature type="compositionally biased region" description="Acidic residues" evidence="1">
    <location>
        <begin position="116"/>
        <end position="125"/>
    </location>
</feature>
<comment type="caution">
    <text evidence="4">The sequence shown here is derived from an EMBL/GenBank/DDBJ whole genome shotgun (WGS) entry which is preliminary data.</text>
</comment>
<evidence type="ECO:0000256" key="2">
    <source>
        <dbReference type="SAM" id="SignalP"/>
    </source>
</evidence>